<evidence type="ECO:0008006" key="5">
    <source>
        <dbReference type="Google" id="ProtNLM"/>
    </source>
</evidence>
<dbReference type="RefSeq" id="WP_095606163.1">
    <property type="nucleotide sequence ID" value="NZ_NSKE01000004.1"/>
</dbReference>
<comment type="caution">
    <text evidence="3">The sequence shown here is derived from an EMBL/GenBank/DDBJ whole genome shotgun (WGS) entry which is preliminary data.</text>
</comment>
<dbReference type="AlphaFoldDB" id="A0A2A2GCW3"/>
<keyword evidence="2" id="KW-0812">Transmembrane</keyword>
<feature type="transmembrane region" description="Helical" evidence="2">
    <location>
        <begin position="9"/>
        <end position="28"/>
    </location>
</feature>
<protein>
    <recommendedName>
        <fullName evidence="5">Magnesium transporter MgtE intracellular domain-containing protein</fullName>
    </recommendedName>
</protein>
<sequence length="186" mass="20977">MSIKKVLKILGYIFVPLLPMVIAIYFLFPYINEEKHQEVAEKHSEEFVIGDSTNVMTSNFRPAAEESETVGDLGKDYATMKENIEDLKMEIDSLTVVNDSLSQQLDQRESIAEEVEAADAEISEEEFSENIKSLLDLDIESLSPILNKMSDEQLVKIFKAGSGLQRKKLLQSLESDRAAKLMTEVL</sequence>
<evidence type="ECO:0000256" key="2">
    <source>
        <dbReference type="SAM" id="Phobius"/>
    </source>
</evidence>
<feature type="coiled-coil region" evidence="1">
    <location>
        <begin position="70"/>
        <end position="121"/>
    </location>
</feature>
<dbReference type="EMBL" id="NSKE01000004">
    <property type="protein sequence ID" value="PAU94622.1"/>
    <property type="molecule type" value="Genomic_DNA"/>
</dbReference>
<reference evidence="3 4" key="1">
    <citation type="submission" date="2017-08" db="EMBL/GenBank/DDBJ databases">
        <title>Aliifodinibius alkalisoli sp. nov., isolated from saline alkaline soil.</title>
        <authorList>
            <person name="Liu D."/>
            <person name="Zhang G."/>
        </authorList>
    </citation>
    <scope>NUCLEOTIDE SEQUENCE [LARGE SCALE GENOMIC DNA]</scope>
    <source>
        <strain evidence="3 4">WN023</strain>
    </source>
</reference>
<evidence type="ECO:0000256" key="1">
    <source>
        <dbReference type="SAM" id="Coils"/>
    </source>
</evidence>
<proteinExistence type="predicted"/>
<evidence type="ECO:0000313" key="4">
    <source>
        <dbReference type="Proteomes" id="UP000218831"/>
    </source>
</evidence>
<gene>
    <name evidence="3" type="ORF">CK503_07455</name>
</gene>
<accession>A0A2A2GCW3</accession>
<keyword evidence="2" id="KW-1133">Transmembrane helix</keyword>
<evidence type="ECO:0000313" key="3">
    <source>
        <dbReference type="EMBL" id="PAU94622.1"/>
    </source>
</evidence>
<name>A0A2A2GCW3_9BACT</name>
<dbReference type="OrthoDB" id="1525092at2"/>
<keyword evidence="4" id="KW-1185">Reference proteome</keyword>
<dbReference type="Proteomes" id="UP000218831">
    <property type="component" value="Unassembled WGS sequence"/>
</dbReference>
<organism evidence="3 4">
    <name type="scientific">Fodinibius salipaludis</name>
    <dbReference type="NCBI Taxonomy" id="2032627"/>
    <lineage>
        <taxon>Bacteria</taxon>
        <taxon>Pseudomonadati</taxon>
        <taxon>Balneolota</taxon>
        <taxon>Balneolia</taxon>
        <taxon>Balneolales</taxon>
        <taxon>Balneolaceae</taxon>
        <taxon>Fodinibius</taxon>
    </lineage>
</organism>
<keyword evidence="1" id="KW-0175">Coiled coil</keyword>
<keyword evidence="2" id="KW-0472">Membrane</keyword>